<evidence type="ECO:0008006" key="5">
    <source>
        <dbReference type="Google" id="ProtNLM"/>
    </source>
</evidence>
<keyword evidence="2" id="KW-0472">Membrane</keyword>
<feature type="compositionally biased region" description="Basic and acidic residues" evidence="1">
    <location>
        <begin position="125"/>
        <end position="140"/>
    </location>
</feature>
<sequence length="523" mass="59256">METKKDIGKVLKNRLTELNESPDLEVWSAIETELGKRRRKQKITKAIIALICLVLVYFVYIGINSERDNSNANKVEQQKSINPKKLYNTSPIINQKNKTNSNSFNSDSKIDTNSKITVSSNHYGESNKTEETRLETEHNNNKNIVDKIQQTGAKSNSTNLFNRENSSNPTQKQTSKGSLILSSKSDKSFNNTLQKTIDNNVVESNNDNSSGNIEKLIVENNTQQNSNGNKLPLNKTNEATFKRTSYNENGKNNVSNDRSKVDYLNSYLEGKKHHSFDTALSINDTLILNTPQKEIPENSAGPWSLSLVGGMNFLNTSLKENIVHKNIKTEKSNSFTESYGILMNYNLNEHTTLRFGLKKRSIRFTTNNIANSNPNIRIDSIVNINNVTPLLSDNDLITKLNNSPSFDIIEKNDYLEIPLELKFGLPKIKNFSFIGGVSHLYLLNSNIYISSNNTQEFILAKSLDARKNAFSLNLGLSYDIQLSKHFYLNFEGHYQQLLGLYKSNNLQFNTHSLNFQAGFTFKF</sequence>
<keyword evidence="4" id="KW-1185">Reference proteome</keyword>
<reference evidence="3 4" key="1">
    <citation type="submission" date="2024-05" db="EMBL/GenBank/DDBJ databases">
        <authorList>
            <person name="Duchaud E."/>
        </authorList>
    </citation>
    <scope>NUCLEOTIDE SEQUENCE [LARGE SCALE GENOMIC DNA]</scope>
    <source>
        <strain evidence="3">Ena-SAMPLE-TAB-13-05-2024-13:56:06:370-140302</strain>
    </source>
</reference>
<feature type="compositionally biased region" description="Polar residues" evidence="1">
    <location>
        <begin position="148"/>
        <end position="180"/>
    </location>
</feature>
<evidence type="ECO:0000256" key="1">
    <source>
        <dbReference type="SAM" id="MobiDB-lite"/>
    </source>
</evidence>
<proteinExistence type="predicted"/>
<dbReference type="Proteomes" id="UP001497416">
    <property type="component" value="Unassembled WGS sequence"/>
</dbReference>
<keyword evidence="2" id="KW-0812">Transmembrane</keyword>
<accession>A0ABM9NSP8</accession>
<feature type="region of interest" description="Disordered" evidence="1">
    <location>
        <begin position="70"/>
        <end position="180"/>
    </location>
</feature>
<dbReference type="EMBL" id="CAXIXY010000003">
    <property type="protein sequence ID" value="CAL2077497.1"/>
    <property type="molecule type" value="Genomic_DNA"/>
</dbReference>
<keyword evidence="2" id="KW-1133">Transmembrane helix</keyword>
<evidence type="ECO:0000256" key="2">
    <source>
        <dbReference type="SAM" id="Phobius"/>
    </source>
</evidence>
<name>A0ABM9NSP8_9FLAO</name>
<organism evidence="3 4">
    <name type="scientific">Tenacibaculum platacis</name>
    <dbReference type="NCBI Taxonomy" id="3137852"/>
    <lineage>
        <taxon>Bacteria</taxon>
        <taxon>Pseudomonadati</taxon>
        <taxon>Bacteroidota</taxon>
        <taxon>Flavobacteriia</taxon>
        <taxon>Flavobacteriales</taxon>
        <taxon>Flavobacteriaceae</taxon>
        <taxon>Tenacibaculum</taxon>
    </lineage>
</organism>
<dbReference type="RefSeq" id="WP_348710147.1">
    <property type="nucleotide sequence ID" value="NZ_CAXIXY010000003.1"/>
</dbReference>
<feature type="compositionally biased region" description="Polar residues" evidence="1">
    <location>
        <begin position="70"/>
        <end position="124"/>
    </location>
</feature>
<evidence type="ECO:0000313" key="3">
    <source>
        <dbReference type="EMBL" id="CAL2077497.1"/>
    </source>
</evidence>
<gene>
    <name evidence="3" type="ORF">T190607A01A_10540</name>
</gene>
<evidence type="ECO:0000313" key="4">
    <source>
        <dbReference type="Proteomes" id="UP001497416"/>
    </source>
</evidence>
<feature type="transmembrane region" description="Helical" evidence="2">
    <location>
        <begin position="46"/>
        <end position="63"/>
    </location>
</feature>
<protein>
    <recommendedName>
        <fullName evidence="5">Outer membrane protein with beta-barrel domain</fullName>
    </recommendedName>
</protein>
<comment type="caution">
    <text evidence="3">The sequence shown here is derived from an EMBL/GenBank/DDBJ whole genome shotgun (WGS) entry which is preliminary data.</text>
</comment>